<comment type="caution">
    <text evidence="2">The sequence shown here is derived from an EMBL/GenBank/DDBJ whole genome shotgun (WGS) entry which is preliminary data.</text>
</comment>
<evidence type="ECO:0000313" key="2">
    <source>
        <dbReference type="EMBL" id="KAG5598072.1"/>
    </source>
</evidence>
<feature type="compositionally biased region" description="Basic and acidic residues" evidence="1">
    <location>
        <begin position="1"/>
        <end position="12"/>
    </location>
</feature>
<proteinExistence type="predicted"/>
<feature type="region of interest" description="Disordered" evidence="1">
    <location>
        <begin position="1"/>
        <end position="36"/>
    </location>
</feature>
<keyword evidence="3" id="KW-1185">Reference proteome</keyword>
<sequence>MSNEQQIKDVSELKPTYQSTHVDTEANDPKKCGEAHQVPQDFNELIMDQDDSSTSTTISPSTQAAIDALIKDLGKVSIPAKPLCVYDPQDLTGSQDLLSDSQLSPDIPTTEIVVRSDSKTPAPRNKMPSRIIQMHSIFGSTHQIFF</sequence>
<dbReference type="AlphaFoldDB" id="A0A9J5YEM5"/>
<reference evidence="2 3" key="1">
    <citation type="submission" date="2020-09" db="EMBL/GenBank/DDBJ databases">
        <title>De no assembly of potato wild relative species, Solanum commersonii.</title>
        <authorList>
            <person name="Cho K."/>
        </authorList>
    </citation>
    <scope>NUCLEOTIDE SEQUENCE [LARGE SCALE GENOMIC DNA]</scope>
    <source>
        <strain evidence="2">LZ3.2</strain>
        <tissue evidence="2">Leaf</tissue>
    </source>
</reference>
<name>A0A9J5YEM5_SOLCO</name>
<evidence type="ECO:0000313" key="3">
    <source>
        <dbReference type="Proteomes" id="UP000824120"/>
    </source>
</evidence>
<gene>
    <name evidence="2" type="ORF">H5410_039304</name>
</gene>
<protein>
    <submittedName>
        <fullName evidence="2">Uncharacterized protein</fullName>
    </submittedName>
</protein>
<accession>A0A9J5YEM5</accession>
<organism evidence="2 3">
    <name type="scientific">Solanum commersonii</name>
    <name type="common">Commerson's wild potato</name>
    <name type="synonym">Commerson's nightshade</name>
    <dbReference type="NCBI Taxonomy" id="4109"/>
    <lineage>
        <taxon>Eukaryota</taxon>
        <taxon>Viridiplantae</taxon>
        <taxon>Streptophyta</taxon>
        <taxon>Embryophyta</taxon>
        <taxon>Tracheophyta</taxon>
        <taxon>Spermatophyta</taxon>
        <taxon>Magnoliopsida</taxon>
        <taxon>eudicotyledons</taxon>
        <taxon>Gunneridae</taxon>
        <taxon>Pentapetalae</taxon>
        <taxon>asterids</taxon>
        <taxon>lamiids</taxon>
        <taxon>Solanales</taxon>
        <taxon>Solanaceae</taxon>
        <taxon>Solanoideae</taxon>
        <taxon>Solaneae</taxon>
        <taxon>Solanum</taxon>
    </lineage>
</organism>
<feature type="compositionally biased region" description="Basic and acidic residues" evidence="1">
    <location>
        <begin position="22"/>
        <end position="34"/>
    </location>
</feature>
<evidence type="ECO:0000256" key="1">
    <source>
        <dbReference type="SAM" id="MobiDB-lite"/>
    </source>
</evidence>
<dbReference type="EMBL" id="JACXVP010000007">
    <property type="protein sequence ID" value="KAG5598072.1"/>
    <property type="molecule type" value="Genomic_DNA"/>
</dbReference>
<dbReference type="Proteomes" id="UP000824120">
    <property type="component" value="Chromosome 7"/>
</dbReference>